<evidence type="ECO:0000259" key="2">
    <source>
        <dbReference type="SMART" id="SM00233"/>
    </source>
</evidence>
<evidence type="ECO:0000256" key="1">
    <source>
        <dbReference type="SAM" id="MobiDB-lite"/>
    </source>
</evidence>
<feature type="compositionally biased region" description="Low complexity" evidence="1">
    <location>
        <begin position="686"/>
        <end position="702"/>
    </location>
</feature>
<feature type="region of interest" description="Disordered" evidence="1">
    <location>
        <begin position="205"/>
        <end position="528"/>
    </location>
</feature>
<gene>
    <name evidence="3" type="ORF">ONZ51_g9256</name>
</gene>
<sequence length="896" mass="98170">MPSINGTTTETQEARPQLLASIYLRRRKEVLTDNLQIRTSQFLKKVSRFRRKSEARRDTACESARSARSMDLGHKALSKVEVRAHHQSFDQERDSEGSSPDHSSLRSPQTGSLPILHPAPAREIDGLPPASDPLPSMVPSAINARAQTLPSRSVTIARESTPQSNSVDAPTRRALAPRLATLPPPMMAGYNAEGRARLTPSLVTRQPPMPLLNLPTLPPPTPSQPARSGRPTAPLRSIPALPMRGPSDADQDADHENASLEDEEEEEECEDNAEGASAESQAQDGDSGESGDEDEQDDYFETSPRHPQTTEAKSPRLGPLPAIDTSRFSVSFADAESSRSQSTPHAQAGPSVVDYFTSKSPEPIFSPMRTPRPADYQPPNGKGRAQDAPSHRVPQPTIVPMPSTPGSPRPGIYHHGSRSMVDLLSMSRKEKDKVISPKLGRALSPPKPSQTPIVEGQPTPVEEPRPAPEPESPDDVITSPLLRRRRSLPVYEPSSDPPPYPDPQFQRRHQQPPIQPREEEGKEELPPYSNAIYLTGVMPRKMEFTQPGVQARDRKWRRVYCVLEGTMFRVYKAPPAASTVSAIEQWWENKVGVGDITNSDASAVTTSGIRVSGVRERPREEQASERPPKIVEESADVQSQASSSANGNVPETSTSRGSSSSPTQPTTRSRLNLGARLLHRQRSRSTSRLGTSSNNNSSSRLSMDSRPGAASSQSQIYGRRSMDALGSPSRTSNVSSGSGYLTSSTAQTTPAHTSTMSSNSSSEGTSLFSRSRFLSHTPLGDHHHHHHGHRDKEKEATPYVPDEKDLIRKYTLQHAESGLASDYTKRKNVIRVRMEGEQFLLQAKNVAAVIDWIEGIQMGTNVALDLDERPMPRGPIFPRRRRVRRPEPATAAATSS</sequence>
<feature type="compositionally biased region" description="Pro residues" evidence="1">
    <location>
        <begin position="397"/>
        <end position="408"/>
    </location>
</feature>
<proteinExistence type="predicted"/>
<accession>A0AAD7TM53</accession>
<feature type="region of interest" description="Disordered" evidence="1">
    <location>
        <begin position="607"/>
        <end position="798"/>
    </location>
</feature>
<feature type="compositionally biased region" description="Basic and acidic residues" evidence="1">
    <location>
        <begin position="516"/>
        <end position="525"/>
    </location>
</feature>
<evidence type="ECO:0000313" key="3">
    <source>
        <dbReference type="EMBL" id="KAJ8469046.1"/>
    </source>
</evidence>
<dbReference type="Gene3D" id="2.30.29.30">
    <property type="entry name" value="Pleckstrin-homology domain (PH domain)/Phosphotyrosine-binding domain (PTB)"/>
    <property type="match status" value="2"/>
</dbReference>
<organism evidence="3 4">
    <name type="scientific">Trametes cubensis</name>
    <dbReference type="NCBI Taxonomy" id="1111947"/>
    <lineage>
        <taxon>Eukaryota</taxon>
        <taxon>Fungi</taxon>
        <taxon>Dikarya</taxon>
        <taxon>Basidiomycota</taxon>
        <taxon>Agaricomycotina</taxon>
        <taxon>Agaricomycetes</taxon>
        <taxon>Polyporales</taxon>
        <taxon>Polyporaceae</taxon>
        <taxon>Trametes</taxon>
    </lineage>
</organism>
<dbReference type="PANTHER" id="PTHR37283">
    <property type="entry name" value="PH DOMAIN-CONTAINING PROTEIN YHR131C"/>
    <property type="match status" value="1"/>
</dbReference>
<dbReference type="SUPFAM" id="SSF50729">
    <property type="entry name" value="PH domain-like"/>
    <property type="match status" value="1"/>
</dbReference>
<reference evidence="3" key="1">
    <citation type="submission" date="2022-11" db="EMBL/GenBank/DDBJ databases">
        <title>Genome Sequence of Cubamyces cubensis.</title>
        <authorList>
            <person name="Buettner E."/>
        </authorList>
    </citation>
    <scope>NUCLEOTIDE SEQUENCE</scope>
    <source>
        <strain evidence="3">MPL-01</strain>
    </source>
</reference>
<dbReference type="InterPro" id="IPR011993">
    <property type="entry name" value="PH-like_dom_sf"/>
</dbReference>
<feature type="compositionally biased region" description="Polar residues" evidence="1">
    <location>
        <begin position="728"/>
        <end position="752"/>
    </location>
</feature>
<feature type="compositionally biased region" description="Polar residues" evidence="1">
    <location>
        <begin position="145"/>
        <end position="168"/>
    </location>
</feature>
<feature type="compositionally biased region" description="Basic and acidic residues" evidence="1">
    <location>
        <begin position="613"/>
        <end position="632"/>
    </location>
</feature>
<feature type="compositionally biased region" description="Low complexity" evidence="1">
    <location>
        <begin position="638"/>
        <end position="670"/>
    </location>
</feature>
<protein>
    <recommendedName>
        <fullName evidence="2">PH domain-containing protein</fullName>
    </recommendedName>
</protein>
<keyword evidence="4" id="KW-1185">Reference proteome</keyword>
<feature type="compositionally biased region" description="Acidic residues" evidence="1">
    <location>
        <begin position="259"/>
        <end position="273"/>
    </location>
</feature>
<dbReference type="SMART" id="SM00233">
    <property type="entry name" value="PH"/>
    <property type="match status" value="1"/>
</dbReference>
<evidence type="ECO:0000313" key="4">
    <source>
        <dbReference type="Proteomes" id="UP001215151"/>
    </source>
</evidence>
<dbReference type="PANTHER" id="PTHR37283:SF1">
    <property type="entry name" value="PH DOMAIN-CONTAINING PROTEIN YHR131C"/>
    <property type="match status" value="1"/>
</dbReference>
<name>A0AAD7TM53_9APHY</name>
<dbReference type="AlphaFoldDB" id="A0AAD7TM53"/>
<feature type="compositionally biased region" description="Polar residues" evidence="1">
    <location>
        <begin position="97"/>
        <end position="112"/>
    </location>
</feature>
<dbReference type="EMBL" id="JAPEVG010000308">
    <property type="protein sequence ID" value="KAJ8469046.1"/>
    <property type="molecule type" value="Genomic_DNA"/>
</dbReference>
<feature type="region of interest" description="Disordered" evidence="1">
    <location>
        <begin position="83"/>
        <end position="170"/>
    </location>
</feature>
<feature type="compositionally biased region" description="Basic and acidic residues" evidence="1">
    <location>
        <begin position="83"/>
        <end position="96"/>
    </location>
</feature>
<dbReference type="Proteomes" id="UP001215151">
    <property type="component" value="Unassembled WGS sequence"/>
</dbReference>
<comment type="caution">
    <text evidence="3">The sequence shown here is derived from an EMBL/GenBank/DDBJ whole genome shotgun (WGS) entry which is preliminary data.</text>
</comment>
<dbReference type="InterPro" id="IPR001849">
    <property type="entry name" value="PH_domain"/>
</dbReference>
<feature type="compositionally biased region" description="Low complexity" evidence="1">
    <location>
        <begin position="753"/>
        <end position="769"/>
    </location>
</feature>
<feature type="compositionally biased region" description="Acidic residues" evidence="1">
    <location>
        <begin position="286"/>
        <end position="300"/>
    </location>
</feature>
<feature type="region of interest" description="Disordered" evidence="1">
    <location>
        <begin position="869"/>
        <end position="896"/>
    </location>
</feature>
<feature type="domain" description="PH" evidence="2">
    <location>
        <begin position="532"/>
        <end position="863"/>
    </location>
</feature>